<gene>
    <name evidence="2" type="ORF">DAT39_005674</name>
</gene>
<accession>A0A8J4X5I0</accession>
<feature type="region of interest" description="Disordered" evidence="1">
    <location>
        <begin position="25"/>
        <end position="62"/>
    </location>
</feature>
<reference evidence="2" key="1">
    <citation type="submission" date="2020-07" db="EMBL/GenBank/DDBJ databases">
        <title>Clarias magur genome sequencing, assembly and annotation.</title>
        <authorList>
            <person name="Kushwaha B."/>
            <person name="Kumar R."/>
            <person name="Das P."/>
            <person name="Joshi C.G."/>
            <person name="Kumar D."/>
            <person name="Nagpure N.S."/>
            <person name="Pandey M."/>
            <person name="Agarwal S."/>
            <person name="Srivastava S."/>
            <person name="Singh M."/>
            <person name="Sahoo L."/>
            <person name="Jayasankar P."/>
            <person name="Meher P.K."/>
            <person name="Koringa P.G."/>
            <person name="Iquebal M.A."/>
            <person name="Das S.P."/>
            <person name="Bit A."/>
            <person name="Patnaik S."/>
            <person name="Patel N."/>
            <person name="Shah T.M."/>
            <person name="Hinsu A."/>
            <person name="Jena J.K."/>
        </authorList>
    </citation>
    <scope>NUCLEOTIDE SEQUENCE</scope>
    <source>
        <strain evidence="2">CIFAMagur01</strain>
        <tissue evidence="2">Testis</tissue>
    </source>
</reference>
<feature type="non-terminal residue" evidence="2">
    <location>
        <position position="62"/>
    </location>
</feature>
<organism evidence="2 3">
    <name type="scientific">Clarias magur</name>
    <name type="common">Asian catfish</name>
    <name type="synonym">Macropteronotus magur</name>
    <dbReference type="NCBI Taxonomy" id="1594786"/>
    <lineage>
        <taxon>Eukaryota</taxon>
        <taxon>Metazoa</taxon>
        <taxon>Chordata</taxon>
        <taxon>Craniata</taxon>
        <taxon>Vertebrata</taxon>
        <taxon>Euteleostomi</taxon>
        <taxon>Actinopterygii</taxon>
        <taxon>Neopterygii</taxon>
        <taxon>Teleostei</taxon>
        <taxon>Ostariophysi</taxon>
        <taxon>Siluriformes</taxon>
        <taxon>Clariidae</taxon>
        <taxon>Clarias</taxon>
    </lineage>
</organism>
<evidence type="ECO:0000313" key="2">
    <source>
        <dbReference type="EMBL" id="KAF5904592.1"/>
    </source>
</evidence>
<dbReference type="EMBL" id="QNUK01000055">
    <property type="protein sequence ID" value="KAF5904592.1"/>
    <property type="molecule type" value="Genomic_DNA"/>
</dbReference>
<proteinExistence type="predicted"/>
<evidence type="ECO:0000313" key="3">
    <source>
        <dbReference type="Proteomes" id="UP000727407"/>
    </source>
</evidence>
<evidence type="ECO:0000256" key="1">
    <source>
        <dbReference type="SAM" id="MobiDB-lite"/>
    </source>
</evidence>
<dbReference type="AlphaFoldDB" id="A0A8J4X5I0"/>
<dbReference type="Proteomes" id="UP000727407">
    <property type="component" value="Unassembled WGS sequence"/>
</dbReference>
<comment type="caution">
    <text evidence="2">The sequence shown here is derived from an EMBL/GenBank/DDBJ whole genome shotgun (WGS) entry which is preliminary data.</text>
</comment>
<sequence>YMSTGDRCPLWPKGTALEGQRIKGVRKNEPRHHHLNPADRKEGSMMTDITLSRYTAPETVEL</sequence>
<keyword evidence="3" id="KW-1185">Reference proteome</keyword>
<name>A0A8J4X5I0_CLAMG</name>
<protein>
    <submittedName>
        <fullName evidence="2">Uncharacterized protein</fullName>
    </submittedName>
</protein>
<feature type="non-terminal residue" evidence="2">
    <location>
        <position position="1"/>
    </location>
</feature>
<feature type="compositionally biased region" description="Basic residues" evidence="1">
    <location>
        <begin position="25"/>
        <end position="35"/>
    </location>
</feature>